<dbReference type="EMBL" id="BAAFJT010000007">
    <property type="protein sequence ID" value="GAB0192299.1"/>
    <property type="molecule type" value="Genomic_DNA"/>
</dbReference>
<accession>A0ABC9X3P6</accession>
<dbReference type="Proteomes" id="UP001623348">
    <property type="component" value="Unassembled WGS sequence"/>
</dbReference>
<comment type="caution">
    <text evidence="2">The sequence shown here is derived from an EMBL/GenBank/DDBJ whole genome shotgun (WGS) entry which is preliminary data.</text>
</comment>
<feature type="region of interest" description="Disordered" evidence="1">
    <location>
        <begin position="1"/>
        <end position="67"/>
    </location>
</feature>
<organism evidence="2 3">
    <name type="scientific">Grus japonensis</name>
    <name type="common">Japanese crane</name>
    <name type="synonym">Red-crowned crane</name>
    <dbReference type="NCBI Taxonomy" id="30415"/>
    <lineage>
        <taxon>Eukaryota</taxon>
        <taxon>Metazoa</taxon>
        <taxon>Chordata</taxon>
        <taxon>Craniata</taxon>
        <taxon>Vertebrata</taxon>
        <taxon>Euteleostomi</taxon>
        <taxon>Archelosauria</taxon>
        <taxon>Archosauria</taxon>
        <taxon>Dinosauria</taxon>
        <taxon>Saurischia</taxon>
        <taxon>Theropoda</taxon>
        <taxon>Coelurosauria</taxon>
        <taxon>Aves</taxon>
        <taxon>Neognathae</taxon>
        <taxon>Neoaves</taxon>
        <taxon>Gruiformes</taxon>
        <taxon>Gruidae</taxon>
        <taxon>Grus</taxon>
    </lineage>
</organism>
<protein>
    <submittedName>
        <fullName evidence="2">EH domain-containing protein 4</fullName>
    </submittedName>
</protein>
<keyword evidence="3" id="KW-1185">Reference proteome</keyword>
<name>A0ABC9X3P6_GRUJA</name>
<evidence type="ECO:0000256" key="1">
    <source>
        <dbReference type="SAM" id="MobiDB-lite"/>
    </source>
</evidence>
<gene>
    <name evidence="2" type="ORF">GRJ2_001695200</name>
</gene>
<sequence>MEDPTPEQVEAPEGGFGPVGSPRWSKLLAGPVDPWKEEPTPEQPVELSPDSARSQGVARRNFSIPDI</sequence>
<evidence type="ECO:0000313" key="2">
    <source>
        <dbReference type="EMBL" id="GAB0192299.1"/>
    </source>
</evidence>
<dbReference type="AlphaFoldDB" id="A0ABC9X3P6"/>
<evidence type="ECO:0000313" key="3">
    <source>
        <dbReference type="Proteomes" id="UP001623348"/>
    </source>
</evidence>
<reference evidence="2 3" key="1">
    <citation type="submission" date="2024-06" db="EMBL/GenBank/DDBJ databases">
        <title>The draft genome of Grus japonensis, version 3.</title>
        <authorList>
            <person name="Nabeshima K."/>
            <person name="Suzuki S."/>
            <person name="Onuma M."/>
        </authorList>
    </citation>
    <scope>NUCLEOTIDE SEQUENCE [LARGE SCALE GENOMIC DNA]</scope>
    <source>
        <strain evidence="2 3">451A</strain>
    </source>
</reference>
<proteinExistence type="predicted"/>